<reference evidence="2" key="1">
    <citation type="submission" date="2022-02" db="EMBL/GenBank/DDBJ databases">
        <authorList>
            <person name="King R."/>
        </authorList>
    </citation>
    <scope>NUCLEOTIDE SEQUENCE</scope>
</reference>
<dbReference type="EMBL" id="LR824533">
    <property type="protein sequence ID" value="CAH1639659.1"/>
    <property type="molecule type" value="Genomic_DNA"/>
</dbReference>
<proteinExistence type="predicted"/>
<evidence type="ECO:0000256" key="1">
    <source>
        <dbReference type="SAM" id="MobiDB-lite"/>
    </source>
</evidence>
<feature type="region of interest" description="Disordered" evidence="1">
    <location>
        <begin position="66"/>
        <end position="88"/>
    </location>
</feature>
<dbReference type="InterPro" id="IPR011011">
    <property type="entry name" value="Znf_FYVE_PHD"/>
</dbReference>
<evidence type="ECO:0008006" key="4">
    <source>
        <dbReference type="Google" id="ProtNLM"/>
    </source>
</evidence>
<dbReference type="Proteomes" id="UP001153321">
    <property type="component" value="Chromosome 2"/>
</dbReference>
<dbReference type="Gene3D" id="3.30.40.10">
    <property type="entry name" value="Zinc/RING finger domain, C3HC4 (zinc finger)"/>
    <property type="match status" value="1"/>
</dbReference>
<gene>
    <name evidence="2" type="ORF">SPLIT_LOCUS5015</name>
</gene>
<dbReference type="AlphaFoldDB" id="A0A9P0I592"/>
<dbReference type="SUPFAM" id="SSF57903">
    <property type="entry name" value="FYVE/PHD zinc finger"/>
    <property type="match status" value="1"/>
</dbReference>
<accession>A0A9P0I592</accession>
<dbReference type="InterPro" id="IPR013083">
    <property type="entry name" value="Znf_RING/FYVE/PHD"/>
</dbReference>
<sequence>MAPPCAGCLQQITNRRYLMCNLCHNKYDLKCANITTPNFLRLTVEDKTAWNCQLCRCKKPKGDNTNTPIRPVESNLTKRNTSPGNKKTDGNASLYQILALEDTNNDCTHIDDEISVIGDTFQPQSPNIPHSQIDTMLNKLETLIDQKFEHNKLCVITEIKQLIAAEICKALNGIKIEFSTNFREITQGVNNNKVEINNLTKQIENLETICFYTKYKT</sequence>
<keyword evidence="3" id="KW-1185">Reference proteome</keyword>
<protein>
    <recommendedName>
        <fullName evidence="4">PHD-type domain-containing protein</fullName>
    </recommendedName>
</protein>
<evidence type="ECO:0000313" key="2">
    <source>
        <dbReference type="EMBL" id="CAH1639659.1"/>
    </source>
</evidence>
<name>A0A9P0I592_SPOLI</name>
<organism evidence="2 3">
    <name type="scientific">Spodoptera littoralis</name>
    <name type="common">Egyptian cotton leafworm</name>
    <dbReference type="NCBI Taxonomy" id="7109"/>
    <lineage>
        <taxon>Eukaryota</taxon>
        <taxon>Metazoa</taxon>
        <taxon>Ecdysozoa</taxon>
        <taxon>Arthropoda</taxon>
        <taxon>Hexapoda</taxon>
        <taxon>Insecta</taxon>
        <taxon>Pterygota</taxon>
        <taxon>Neoptera</taxon>
        <taxon>Endopterygota</taxon>
        <taxon>Lepidoptera</taxon>
        <taxon>Glossata</taxon>
        <taxon>Ditrysia</taxon>
        <taxon>Noctuoidea</taxon>
        <taxon>Noctuidae</taxon>
        <taxon>Amphipyrinae</taxon>
        <taxon>Spodoptera</taxon>
    </lineage>
</organism>
<evidence type="ECO:0000313" key="3">
    <source>
        <dbReference type="Proteomes" id="UP001153321"/>
    </source>
</evidence>